<dbReference type="Gene3D" id="3.30.1560.10">
    <property type="entry name" value="Mago nashi"/>
    <property type="match status" value="1"/>
</dbReference>
<evidence type="ECO:0000256" key="1">
    <source>
        <dbReference type="ARBA" id="ARBA00004123"/>
    </source>
</evidence>
<keyword evidence="5" id="KW-1185">Reference proteome</keyword>
<dbReference type="OrthoDB" id="6495301at2759"/>
<proteinExistence type="inferred from homology"/>
<dbReference type="InterPro" id="IPR004023">
    <property type="entry name" value="Mago_nashi"/>
</dbReference>
<dbReference type="STRING" id="796925.A0A137NYE4"/>
<keyword evidence="3" id="KW-0539">Nucleus</keyword>
<dbReference type="GO" id="GO:0035145">
    <property type="term" value="C:exon-exon junction complex"/>
    <property type="evidence" value="ECO:0007669"/>
    <property type="project" value="InterPro"/>
</dbReference>
<organism evidence="4 5">
    <name type="scientific">Conidiobolus coronatus (strain ATCC 28846 / CBS 209.66 / NRRL 28638)</name>
    <name type="common">Delacroixia coronata</name>
    <dbReference type="NCBI Taxonomy" id="796925"/>
    <lineage>
        <taxon>Eukaryota</taxon>
        <taxon>Fungi</taxon>
        <taxon>Fungi incertae sedis</taxon>
        <taxon>Zoopagomycota</taxon>
        <taxon>Entomophthoromycotina</taxon>
        <taxon>Entomophthoromycetes</taxon>
        <taxon>Entomophthorales</taxon>
        <taxon>Ancylistaceae</taxon>
        <taxon>Conidiobolus</taxon>
    </lineage>
</organism>
<dbReference type="PANTHER" id="PTHR12638">
    <property type="entry name" value="PROTEIN MAGO NASHI HOMOLOG"/>
    <property type="match status" value="1"/>
</dbReference>
<dbReference type="EMBL" id="KQ964618">
    <property type="protein sequence ID" value="KXN67698.1"/>
    <property type="molecule type" value="Genomic_DNA"/>
</dbReference>
<sequence>MSEKQGDFYIRYYAGHEGQDGHEFLEFEICSDGKCRYANYSNYRDENLIRKEVYISELMLSEIKRMVLESGILDLNDEDWPQEAPLGKQELEIQTSNIHISFETAQIGSLLDISESKDPDGLKQFYYFIQNLKCIAFSLISAHFKVKPI</sequence>
<dbReference type="PANTHER" id="PTHR12638:SF0">
    <property type="entry name" value="MAGO HOMOLOG, EXON JUNCTION COMPLEX SUBUNIT-RELATED"/>
    <property type="match status" value="1"/>
</dbReference>
<evidence type="ECO:0000313" key="4">
    <source>
        <dbReference type="EMBL" id="KXN67698.1"/>
    </source>
</evidence>
<evidence type="ECO:0000256" key="2">
    <source>
        <dbReference type="ARBA" id="ARBA00009270"/>
    </source>
</evidence>
<evidence type="ECO:0000256" key="3">
    <source>
        <dbReference type="ARBA" id="ARBA00023242"/>
    </source>
</evidence>
<dbReference type="AlphaFoldDB" id="A0A137NYE4"/>
<dbReference type="SUPFAM" id="SSF89817">
    <property type="entry name" value="Mago nashi protein"/>
    <property type="match status" value="1"/>
</dbReference>
<dbReference type="Pfam" id="PF02792">
    <property type="entry name" value="Mago_nashi"/>
    <property type="match status" value="1"/>
</dbReference>
<dbReference type="Proteomes" id="UP000070444">
    <property type="component" value="Unassembled WGS sequence"/>
</dbReference>
<dbReference type="FunFam" id="3.30.1560.10:FF:000001">
    <property type="entry name" value="Protein mago nashi homolog"/>
    <property type="match status" value="1"/>
</dbReference>
<comment type="similarity">
    <text evidence="2">Belongs to the mago nashi family.</text>
</comment>
<protein>
    <submittedName>
        <fullName evidence="4">Mago nashi</fullName>
    </submittedName>
</protein>
<dbReference type="GO" id="GO:0045292">
    <property type="term" value="P:mRNA cis splicing, via spliceosome"/>
    <property type="evidence" value="ECO:0007669"/>
    <property type="project" value="EnsemblFungi"/>
</dbReference>
<gene>
    <name evidence="4" type="ORF">CONCODRAFT_60784</name>
</gene>
<comment type="subcellular location">
    <subcellularLocation>
        <location evidence="1">Nucleus</location>
    </subcellularLocation>
</comment>
<name>A0A137NYE4_CONC2</name>
<reference evidence="4 5" key="1">
    <citation type="journal article" date="2015" name="Genome Biol. Evol.">
        <title>Phylogenomic analyses indicate that early fungi evolved digesting cell walls of algal ancestors of land plants.</title>
        <authorList>
            <person name="Chang Y."/>
            <person name="Wang S."/>
            <person name="Sekimoto S."/>
            <person name="Aerts A.L."/>
            <person name="Choi C."/>
            <person name="Clum A."/>
            <person name="LaButti K.M."/>
            <person name="Lindquist E.A."/>
            <person name="Yee Ngan C."/>
            <person name="Ohm R.A."/>
            <person name="Salamov A.A."/>
            <person name="Grigoriev I.V."/>
            <person name="Spatafora J.W."/>
            <person name="Berbee M.L."/>
        </authorList>
    </citation>
    <scope>NUCLEOTIDE SEQUENCE [LARGE SCALE GENOMIC DNA]</scope>
    <source>
        <strain evidence="4 5">NRRL 28638</strain>
    </source>
</reference>
<accession>A0A137NYE4</accession>
<evidence type="ECO:0000313" key="5">
    <source>
        <dbReference type="Proteomes" id="UP000070444"/>
    </source>
</evidence>
<dbReference type="InterPro" id="IPR036605">
    <property type="entry name" value="Mago_nashi_sf"/>
</dbReference>
<dbReference type="OMA" id="IRKEMWI"/>